<reference evidence="1" key="1">
    <citation type="submission" date="2019-08" db="EMBL/GenBank/DDBJ databases">
        <authorList>
            <person name="Kucharzyk K."/>
            <person name="Murdoch R.W."/>
            <person name="Higgins S."/>
            <person name="Loffler F."/>
        </authorList>
    </citation>
    <scope>NUCLEOTIDE SEQUENCE</scope>
</reference>
<comment type="caution">
    <text evidence="1">The sequence shown here is derived from an EMBL/GenBank/DDBJ whole genome shotgun (WGS) entry which is preliminary data.</text>
</comment>
<dbReference type="PIRSF" id="PIRSF016481">
    <property type="entry name" value="Pilus_assembly_PilP"/>
    <property type="match status" value="1"/>
</dbReference>
<dbReference type="Gene3D" id="2.30.30.830">
    <property type="match status" value="1"/>
</dbReference>
<sequence length="184" mass="20408">MKRHALLLPLMLGVAVISGCASDEDNDLRAWMTQQRTTIKPKIKPIEEPKQFTPAAYGMDSGQDPFEAMRLTQALRRDSNTSAVNSALITPELARRKEPLEAHPLDAIRMVGSMNKTGVPIALIKVDNLLYQVRVGNHLGQNYGLVTKISETNVQLREIVQDPSGDWIERPATLDLQEGPEGKK</sequence>
<evidence type="ECO:0000313" key="1">
    <source>
        <dbReference type="EMBL" id="MPM32431.1"/>
    </source>
</evidence>
<dbReference type="Pfam" id="PF04351">
    <property type="entry name" value="PilP"/>
    <property type="match status" value="1"/>
</dbReference>
<proteinExistence type="predicted"/>
<name>A0A644YX55_9ZZZZ</name>
<evidence type="ECO:0008006" key="2">
    <source>
        <dbReference type="Google" id="ProtNLM"/>
    </source>
</evidence>
<dbReference type="AlphaFoldDB" id="A0A644YX55"/>
<dbReference type="InterPro" id="IPR007446">
    <property type="entry name" value="PilP"/>
</dbReference>
<dbReference type="PROSITE" id="PS51257">
    <property type="entry name" value="PROKAR_LIPOPROTEIN"/>
    <property type="match status" value="1"/>
</dbReference>
<organism evidence="1">
    <name type="scientific">bioreactor metagenome</name>
    <dbReference type="NCBI Taxonomy" id="1076179"/>
    <lineage>
        <taxon>unclassified sequences</taxon>
        <taxon>metagenomes</taxon>
        <taxon>ecological metagenomes</taxon>
    </lineage>
</organism>
<protein>
    <recommendedName>
        <fullName evidence="2">Pilus assembly protein PilP</fullName>
    </recommendedName>
</protein>
<gene>
    <name evidence="1" type="ORF">SDC9_78993</name>
</gene>
<dbReference type="EMBL" id="VSSQ01006359">
    <property type="protein sequence ID" value="MPM32431.1"/>
    <property type="molecule type" value="Genomic_DNA"/>
</dbReference>
<accession>A0A644YX55</accession>